<dbReference type="EMBL" id="GBXM01086599">
    <property type="protein sequence ID" value="JAH21978.1"/>
    <property type="molecule type" value="Transcribed_RNA"/>
</dbReference>
<reference evidence="1" key="1">
    <citation type="submission" date="2014-11" db="EMBL/GenBank/DDBJ databases">
        <authorList>
            <person name="Amaro Gonzalez C."/>
        </authorList>
    </citation>
    <scope>NUCLEOTIDE SEQUENCE</scope>
</reference>
<organism evidence="1">
    <name type="scientific">Anguilla anguilla</name>
    <name type="common">European freshwater eel</name>
    <name type="synonym">Muraena anguilla</name>
    <dbReference type="NCBI Taxonomy" id="7936"/>
    <lineage>
        <taxon>Eukaryota</taxon>
        <taxon>Metazoa</taxon>
        <taxon>Chordata</taxon>
        <taxon>Craniata</taxon>
        <taxon>Vertebrata</taxon>
        <taxon>Euteleostomi</taxon>
        <taxon>Actinopterygii</taxon>
        <taxon>Neopterygii</taxon>
        <taxon>Teleostei</taxon>
        <taxon>Anguilliformes</taxon>
        <taxon>Anguillidae</taxon>
        <taxon>Anguilla</taxon>
    </lineage>
</organism>
<proteinExistence type="predicted"/>
<dbReference type="EMBL" id="GBXM01067964">
    <property type="protein sequence ID" value="JAH40613.1"/>
    <property type="molecule type" value="Transcribed_RNA"/>
</dbReference>
<dbReference type="AlphaFoldDB" id="A0A0E9R0X4"/>
<evidence type="ECO:0000313" key="1">
    <source>
        <dbReference type="EMBL" id="JAH21978.1"/>
    </source>
</evidence>
<reference evidence="1" key="2">
    <citation type="journal article" date="2015" name="Fish Shellfish Immunol.">
        <title>Early steps in the European eel (Anguilla anguilla)-Vibrio vulnificus interaction in the gills: Role of the RtxA13 toxin.</title>
        <authorList>
            <person name="Callol A."/>
            <person name="Pajuelo D."/>
            <person name="Ebbesson L."/>
            <person name="Teles M."/>
            <person name="MacKenzie S."/>
            <person name="Amaro C."/>
        </authorList>
    </citation>
    <scope>NUCLEOTIDE SEQUENCE</scope>
</reference>
<protein>
    <submittedName>
        <fullName evidence="1">Uncharacterized protein</fullName>
    </submittedName>
</protein>
<name>A0A0E9R0X4_ANGAN</name>
<sequence>MYLFIYLFSTGKNYIFTLLW</sequence>
<accession>A0A0E9R0X4</accession>